<dbReference type="InterPro" id="IPR001638">
    <property type="entry name" value="Solute-binding_3/MltF_N"/>
</dbReference>
<dbReference type="EMBL" id="JAFREL020000006">
    <property type="protein sequence ID" value="MEO1772814.1"/>
    <property type="molecule type" value="Genomic_DNA"/>
</dbReference>
<dbReference type="Pfam" id="PF00497">
    <property type="entry name" value="SBP_bac_3"/>
    <property type="match status" value="1"/>
</dbReference>
<dbReference type="PANTHER" id="PTHR35936">
    <property type="entry name" value="MEMBRANE-BOUND LYTIC MUREIN TRANSGLYCOSYLASE F"/>
    <property type="match status" value="1"/>
</dbReference>
<dbReference type="SUPFAM" id="SSF53850">
    <property type="entry name" value="Periplasmic binding protein-like II"/>
    <property type="match status" value="1"/>
</dbReference>
<feature type="signal peptide" evidence="2">
    <location>
        <begin position="1"/>
        <end position="26"/>
    </location>
</feature>
<gene>
    <name evidence="5" type="ORF">JZO67_004797</name>
</gene>
<feature type="domain" description="Ionotropic glutamate receptor C-terminal" evidence="4">
    <location>
        <begin position="38"/>
        <end position="261"/>
    </location>
</feature>
<evidence type="ECO:0000256" key="2">
    <source>
        <dbReference type="SAM" id="SignalP"/>
    </source>
</evidence>
<feature type="domain" description="Solute-binding protein family 3/N-terminal" evidence="3">
    <location>
        <begin position="38"/>
        <end position="264"/>
    </location>
</feature>
<reference evidence="5 6" key="1">
    <citation type="submission" date="2024-02" db="EMBL/GenBank/DDBJ databases">
        <title>The Genome Sequence of Enterococcus sp. DIV0159.</title>
        <authorList>
            <person name="Earl A."/>
            <person name="Manson A."/>
            <person name="Gilmore M."/>
            <person name="Sanders J."/>
            <person name="Shea T."/>
            <person name="Howe W."/>
            <person name="Livny J."/>
            <person name="Cuomo C."/>
            <person name="Neafsey D."/>
            <person name="Birren B."/>
        </authorList>
    </citation>
    <scope>NUCLEOTIDE SEQUENCE [LARGE SCALE GENOMIC DNA]</scope>
    <source>
        <strain evidence="5 6">665A</strain>
    </source>
</reference>
<protein>
    <submittedName>
        <fullName evidence="5">Polar amino acid transport system substrate-binding protein</fullName>
    </submittedName>
</protein>
<feature type="chain" id="PRO_5046238588" evidence="2">
    <location>
        <begin position="27"/>
        <end position="269"/>
    </location>
</feature>
<accession>A0ABV0EVX9</accession>
<evidence type="ECO:0000313" key="5">
    <source>
        <dbReference type="EMBL" id="MEO1772814.1"/>
    </source>
</evidence>
<name>A0ABV0EVX9_9ENTE</name>
<dbReference type="Gene3D" id="3.40.190.10">
    <property type="entry name" value="Periplasmic binding protein-like II"/>
    <property type="match status" value="2"/>
</dbReference>
<keyword evidence="1 2" id="KW-0732">Signal</keyword>
<dbReference type="PANTHER" id="PTHR35936:SF17">
    <property type="entry name" value="ARGININE-BINDING EXTRACELLULAR PROTEIN ARTP"/>
    <property type="match status" value="1"/>
</dbReference>
<sequence>MRKGLLWGIICLSMLTLSGCGSSNEAEDKYDTIKKSGVLKVATSPDYAPFGFHTTIDGKDQIVGADIDLVESIGEKMGVEIEWLDMSFNNVLAATKEGKADMAVSAISVTDEREDSFDFTTDYYTSPQVIVINKKNQDSLNSIESLADKKVGAQKGTIQENIVKNQLEGTQLVSIEKLPNIFIEVNNGSLDALVVEKMVANSYVEQNPELMIAKIPLKSMKEDSFSIAVPKGNPKLIGELDKLINEMKENGEIEEMVNKSSELMNTVNK</sequence>
<dbReference type="SMART" id="SM00079">
    <property type="entry name" value="PBPe"/>
    <property type="match status" value="1"/>
</dbReference>
<evidence type="ECO:0000259" key="3">
    <source>
        <dbReference type="SMART" id="SM00062"/>
    </source>
</evidence>
<dbReference type="SMART" id="SM00062">
    <property type="entry name" value="PBPb"/>
    <property type="match status" value="1"/>
</dbReference>
<evidence type="ECO:0000259" key="4">
    <source>
        <dbReference type="SMART" id="SM00079"/>
    </source>
</evidence>
<dbReference type="InterPro" id="IPR001320">
    <property type="entry name" value="Iontro_rcpt_C"/>
</dbReference>
<dbReference type="PROSITE" id="PS51257">
    <property type="entry name" value="PROKAR_LIPOPROTEIN"/>
    <property type="match status" value="1"/>
</dbReference>
<dbReference type="RefSeq" id="WP_207702303.1">
    <property type="nucleotide sequence ID" value="NZ_JAFREL020000006.1"/>
</dbReference>
<dbReference type="Proteomes" id="UP000664357">
    <property type="component" value="Unassembled WGS sequence"/>
</dbReference>
<evidence type="ECO:0000256" key="1">
    <source>
        <dbReference type="ARBA" id="ARBA00022729"/>
    </source>
</evidence>
<comment type="caution">
    <text evidence="5">The sequence shown here is derived from an EMBL/GenBank/DDBJ whole genome shotgun (WGS) entry which is preliminary data.</text>
</comment>
<proteinExistence type="predicted"/>
<evidence type="ECO:0000313" key="6">
    <source>
        <dbReference type="Proteomes" id="UP000664357"/>
    </source>
</evidence>
<organism evidence="5 6">
    <name type="scientific">Candidatus Enterococcus ferrettii</name>
    <dbReference type="NCBI Taxonomy" id="2815324"/>
    <lineage>
        <taxon>Bacteria</taxon>
        <taxon>Bacillati</taxon>
        <taxon>Bacillota</taxon>
        <taxon>Bacilli</taxon>
        <taxon>Lactobacillales</taxon>
        <taxon>Enterococcaceae</taxon>
        <taxon>Enterococcus</taxon>
    </lineage>
</organism>
<keyword evidence="6" id="KW-1185">Reference proteome</keyword>